<proteinExistence type="predicted"/>
<accession>A0A1Y1QFJ5</accession>
<dbReference type="AlphaFoldDB" id="A0A1Y1QFJ5"/>
<feature type="non-terminal residue" evidence="1">
    <location>
        <position position="137"/>
    </location>
</feature>
<dbReference type="Proteomes" id="UP000192491">
    <property type="component" value="Unassembled WGS sequence"/>
</dbReference>
<gene>
    <name evidence="1" type="ORF">BWK73_37330</name>
</gene>
<reference evidence="1 2" key="1">
    <citation type="submission" date="2017-01" db="EMBL/GenBank/DDBJ databases">
        <title>Novel large sulfur bacteria in the metagenomes of groundwater-fed chemosynthetic microbial mats in the Lake Huron basin.</title>
        <authorList>
            <person name="Sharrar A.M."/>
            <person name="Flood B.E."/>
            <person name="Bailey J.V."/>
            <person name="Jones D.S."/>
            <person name="Biddanda B."/>
            <person name="Ruberg S.A."/>
            <person name="Marcus D.N."/>
            <person name="Dick G.J."/>
        </authorList>
    </citation>
    <scope>NUCLEOTIDE SEQUENCE [LARGE SCALE GENOMIC DNA]</scope>
    <source>
        <strain evidence="1">A8</strain>
    </source>
</reference>
<evidence type="ECO:0000313" key="2">
    <source>
        <dbReference type="Proteomes" id="UP000192491"/>
    </source>
</evidence>
<name>A0A1Y1QFJ5_9GAMM</name>
<dbReference type="EMBL" id="MTEJ01000359">
    <property type="protein sequence ID" value="OQX04101.1"/>
    <property type="molecule type" value="Genomic_DNA"/>
</dbReference>
<organism evidence="1 2">
    <name type="scientific">Thiothrix lacustris</name>
    <dbReference type="NCBI Taxonomy" id="525917"/>
    <lineage>
        <taxon>Bacteria</taxon>
        <taxon>Pseudomonadati</taxon>
        <taxon>Pseudomonadota</taxon>
        <taxon>Gammaproteobacteria</taxon>
        <taxon>Thiotrichales</taxon>
        <taxon>Thiotrichaceae</taxon>
        <taxon>Thiothrix</taxon>
    </lineage>
</organism>
<comment type="caution">
    <text evidence="1">The sequence shown here is derived from an EMBL/GenBank/DDBJ whole genome shotgun (WGS) entry which is preliminary data.</text>
</comment>
<protein>
    <submittedName>
        <fullName evidence="1">Uncharacterized protein</fullName>
    </submittedName>
</protein>
<evidence type="ECO:0000313" key="1">
    <source>
        <dbReference type="EMBL" id="OQX04101.1"/>
    </source>
</evidence>
<sequence>MTSTWLHPTLGDFTYDGIAWIATINMPAFKVFSYDTGYDNAPRSTGQHELAFVTDCDDEIPSTSAVALVDKVLVNQYELVEKMYWALWRDFTGEGAKTGMWWHGNFDEVAAELDVDVPLSDAKDLLPLLQLSQMTVF</sequence>